<proteinExistence type="predicted"/>
<sequence length="183" mass="20158">MKFKPWQPLKLQDRLVEIGPSEVTLEYTKYGYLEFRDAGRVRNVTVITDLATKLQDALGSDNATFHLIQGQHVQTGDVTSMLVAVGMEDRPVYAADIAGRGSGDAVQQTERMRKSGKRFQFAAVAVGLMGIPLLMVFIGIPIIGGAIMMWRSGKKMSASAEYQLDFFEQISSTMARIPGARLV</sequence>
<keyword evidence="1" id="KW-1133">Transmembrane helix</keyword>
<gene>
    <name evidence="2" type="ORF">QE399_000920</name>
</gene>
<feature type="transmembrane region" description="Helical" evidence="1">
    <location>
        <begin position="121"/>
        <end position="150"/>
    </location>
</feature>
<evidence type="ECO:0000313" key="3">
    <source>
        <dbReference type="Proteomes" id="UP001267710"/>
    </source>
</evidence>
<keyword evidence="3" id="KW-1185">Reference proteome</keyword>
<dbReference type="EMBL" id="JAVIZX010000001">
    <property type="protein sequence ID" value="MDR6213231.1"/>
    <property type="molecule type" value="Genomic_DNA"/>
</dbReference>
<protein>
    <submittedName>
        <fullName evidence="2">Uncharacterized protein</fullName>
    </submittedName>
</protein>
<accession>A0ABU1I8C0</accession>
<organism evidence="2 3">
    <name type="scientific">Paracidovorax wautersii</name>
    <dbReference type="NCBI Taxonomy" id="1177982"/>
    <lineage>
        <taxon>Bacteria</taxon>
        <taxon>Pseudomonadati</taxon>
        <taxon>Pseudomonadota</taxon>
        <taxon>Betaproteobacteria</taxon>
        <taxon>Burkholderiales</taxon>
        <taxon>Comamonadaceae</taxon>
        <taxon>Paracidovorax</taxon>
    </lineage>
</organism>
<dbReference type="Proteomes" id="UP001267710">
    <property type="component" value="Unassembled WGS sequence"/>
</dbReference>
<keyword evidence="1" id="KW-0812">Transmembrane</keyword>
<keyword evidence="1" id="KW-0472">Membrane</keyword>
<name>A0ABU1I8C0_9BURK</name>
<comment type="caution">
    <text evidence="2">The sequence shown here is derived from an EMBL/GenBank/DDBJ whole genome shotgun (WGS) entry which is preliminary data.</text>
</comment>
<reference evidence="2 3" key="1">
    <citation type="submission" date="2023-08" db="EMBL/GenBank/DDBJ databases">
        <title>Functional and genomic diversity of the sorghum phyllosphere microbiome.</title>
        <authorList>
            <person name="Shade A."/>
        </authorList>
    </citation>
    <scope>NUCLEOTIDE SEQUENCE [LARGE SCALE GENOMIC DNA]</scope>
    <source>
        <strain evidence="2 3">SORGH_AS_0335</strain>
    </source>
</reference>
<evidence type="ECO:0000313" key="2">
    <source>
        <dbReference type="EMBL" id="MDR6213231.1"/>
    </source>
</evidence>
<dbReference type="RefSeq" id="WP_309826563.1">
    <property type="nucleotide sequence ID" value="NZ_JAVIZX010000001.1"/>
</dbReference>
<evidence type="ECO:0000256" key="1">
    <source>
        <dbReference type="SAM" id="Phobius"/>
    </source>
</evidence>